<protein>
    <recommendedName>
        <fullName evidence="2">Tetrapyrrole biosynthesis uroporphyrinogen III synthase domain-containing protein</fullName>
    </recommendedName>
</protein>
<dbReference type="AlphaFoldDB" id="A0AAD4CF55"/>
<dbReference type="InterPro" id="IPR036108">
    <property type="entry name" value="4pyrrol_syn_uPrphyn_synt_sf"/>
</dbReference>
<feature type="compositionally biased region" description="Low complexity" evidence="1">
    <location>
        <begin position="160"/>
        <end position="180"/>
    </location>
</feature>
<sequence length="336" mass="37127">MPPQYTFNSPPILLLKTKSFPHDSYEEYFSANYSPAFIPVLEHRFHDPNLQTIRHLFESGGLQPGPGRKYGGLIFTSQRAVEGFAALVATLDQNIAHSSSTHLILYTVGPATARSLTTLRDAHLPHATIHGADTGTGENLARYILAHYNSPSSDADASSQLLQEQQQQQRQQQQQQQQQQPPRKLPLLFLVGEQRRDVIPRMLMQEAGPDARIQVDELVVYETGVMEGFEEDFAAAVAGGEEFLAREAGGAVWVVVFSPTGCDAMVRVLDLNQGRGEANDEKGRNGRRVFVATIGPTTRDHLVKNMGFEPQVCAEKPSQEGVAEGIATFMKLWNMT</sequence>
<dbReference type="EMBL" id="VCAU01000101">
    <property type="protein sequence ID" value="KAF9885172.1"/>
    <property type="molecule type" value="Genomic_DNA"/>
</dbReference>
<dbReference type="PANTHER" id="PTHR12390:SF0">
    <property type="entry name" value="UROPORPHYRINOGEN-III SYNTHASE"/>
    <property type="match status" value="1"/>
</dbReference>
<feature type="domain" description="Tetrapyrrole biosynthesis uroporphyrinogen III synthase" evidence="2">
    <location>
        <begin position="33"/>
        <end position="147"/>
    </location>
</feature>
<dbReference type="GO" id="GO:0006780">
    <property type="term" value="P:uroporphyrinogen III biosynthetic process"/>
    <property type="evidence" value="ECO:0007669"/>
    <property type="project" value="InterPro"/>
</dbReference>
<gene>
    <name evidence="3" type="ORF">FE257_000621</name>
</gene>
<feature type="domain" description="Tetrapyrrole biosynthesis uroporphyrinogen III synthase" evidence="2">
    <location>
        <begin position="178"/>
        <end position="322"/>
    </location>
</feature>
<comment type="caution">
    <text evidence="3">The sequence shown here is derived from an EMBL/GenBank/DDBJ whole genome shotgun (WGS) entry which is preliminary data.</text>
</comment>
<reference evidence="3" key="2">
    <citation type="submission" date="2020-02" db="EMBL/GenBank/DDBJ databases">
        <authorList>
            <person name="Gilchrist C.L.M."/>
            <person name="Chooi Y.-H."/>
        </authorList>
    </citation>
    <scope>NUCLEOTIDE SEQUENCE</scope>
    <source>
        <strain evidence="3">MST-FP2251</strain>
    </source>
</reference>
<evidence type="ECO:0000313" key="3">
    <source>
        <dbReference type="EMBL" id="KAF9885172.1"/>
    </source>
</evidence>
<accession>A0AAD4CF55</accession>
<dbReference type="InterPro" id="IPR039793">
    <property type="entry name" value="UROS/Hem4"/>
</dbReference>
<evidence type="ECO:0000259" key="2">
    <source>
        <dbReference type="Pfam" id="PF02602"/>
    </source>
</evidence>
<dbReference type="Proteomes" id="UP001194746">
    <property type="component" value="Unassembled WGS sequence"/>
</dbReference>
<dbReference type="GO" id="GO:0004852">
    <property type="term" value="F:uroporphyrinogen-III synthase activity"/>
    <property type="evidence" value="ECO:0007669"/>
    <property type="project" value="InterPro"/>
</dbReference>
<evidence type="ECO:0000313" key="4">
    <source>
        <dbReference type="Proteomes" id="UP001194746"/>
    </source>
</evidence>
<keyword evidence="4" id="KW-1185">Reference proteome</keyword>
<dbReference type="InterPro" id="IPR003754">
    <property type="entry name" value="4pyrrol_synth_uPrphyn_synth"/>
</dbReference>
<dbReference type="CDD" id="cd06578">
    <property type="entry name" value="HemD"/>
    <property type="match status" value="1"/>
</dbReference>
<proteinExistence type="predicted"/>
<dbReference type="GO" id="GO:0005829">
    <property type="term" value="C:cytosol"/>
    <property type="evidence" value="ECO:0007669"/>
    <property type="project" value="TreeGrafter"/>
</dbReference>
<dbReference type="PANTHER" id="PTHR12390">
    <property type="entry name" value="UROPORPHYRINOGEN III SYNTHASE"/>
    <property type="match status" value="1"/>
</dbReference>
<evidence type="ECO:0000256" key="1">
    <source>
        <dbReference type="SAM" id="MobiDB-lite"/>
    </source>
</evidence>
<dbReference type="Gene3D" id="3.40.50.10090">
    <property type="match status" value="2"/>
</dbReference>
<reference evidence="3" key="1">
    <citation type="journal article" date="2019" name="Beilstein J. Org. Chem.">
        <title>Nanangenines: drimane sesquiterpenoids as the dominant metabolite cohort of a novel Australian fungus, Aspergillus nanangensis.</title>
        <authorList>
            <person name="Lacey H.J."/>
            <person name="Gilchrist C.L.M."/>
            <person name="Crombie A."/>
            <person name="Kalaitzis J.A."/>
            <person name="Vuong D."/>
            <person name="Rutledge P.J."/>
            <person name="Turner P."/>
            <person name="Pitt J.I."/>
            <person name="Lacey E."/>
            <person name="Chooi Y.H."/>
            <person name="Piggott A.M."/>
        </authorList>
    </citation>
    <scope>NUCLEOTIDE SEQUENCE</scope>
    <source>
        <strain evidence="3">MST-FP2251</strain>
    </source>
</reference>
<dbReference type="SUPFAM" id="SSF69618">
    <property type="entry name" value="HemD-like"/>
    <property type="match status" value="1"/>
</dbReference>
<dbReference type="Pfam" id="PF02602">
    <property type="entry name" value="HEM4"/>
    <property type="match status" value="2"/>
</dbReference>
<name>A0AAD4CF55_ASPNN</name>
<organism evidence="3 4">
    <name type="scientific">Aspergillus nanangensis</name>
    <dbReference type="NCBI Taxonomy" id="2582783"/>
    <lineage>
        <taxon>Eukaryota</taxon>
        <taxon>Fungi</taxon>
        <taxon>Dikarya</taxon>
        <taxon>Ascomycota</taxon>
        <taxon>Pezizomycotina</taxon>
        <taxon>Eurotiomycetes</taxon>
        <taxon>Eurotiomycetidae</taxon>
        <taxon>Eurotiales</taxon>
        <taxon>Aspergillaceae</taxon>
        <taxon>Aspergillus</taxon>
        <taxon>Aspergillus subgen. Circumdati</taxon>
    </lineage>
</organism>
<feature type="region of interest" description="Disordered" evidence="1">
    <location>
        <begin position="152"/>
        <end position="185"/>
    </location>
</feature>
<dbReference type="FunFam" id="3.40.50.10090:FF:000011">
    <property type="entry name" value="Uroporphyrinogen-III synthase (UroS), putative"/>
    <property type="match status" value="1"/>
</dbReference>